<dbReference type="InParanoid" id="A0A554N8H2"/>
<dbReference type="CDD" id="cd02224">
    <property type="entry name" value="cupin_SPO2919-like"/>
    <property type="match status" value="1"/>
</dbReference>
<dbReference type="EMBL" id="QMDX01000006">
    <property type="protein sequence ID" value="TSD13692.1"/>
    <property type="molecule type" value="Genomic_DNA"/>
</dbReference>
<dbReference type="GO" id="GO:0046872">
    <property type="term" value="F:metal ion binding"/>
    <property type="evidence" value="ECO:0007669"/>
    <property type="project" value="UniProtKB-KW"/>
</dbReference>
<comment type="caution">
    <text evidence="3">The sequence shown here is derived from an EMBL/GenBank/DDBJ whole genome shotgun (WGS) entry which is preliminary data.</text>
</comment>
<gene>
    <name evidence="3" type="ORF">DP107_11005</name>
</gene>
<dbReference type="InterPro" id="IPR013096">
    <property type="entry name" value="Cupin_2"/>
</dbReference>
<keyword evidence="4" id="KW-1185">Reference proteome</keyword>
<name>A0A554N8H2_9EURY</name>
<dbReference type="Proteomes" id="UP000319894">
    <property type="component" value="Unassembled WGS sequence"/>
</dbReference>
<accession>A0A554N8H2</accession>
<dbReference type="Pfam" id="PF07883">
    <property type="entry name" value="Cupin_2"/>
    <property type="match status" value="1"/>
</dbReference>
<organism evidence="3 4">
    <name type="scientific">Haloglomus irregulare</name>
    <dbReference type="NCBI Taxonomy" id="2234134"/>
    <lineage>
        <taxon>Archaea</taxon>
        <taxon>Methanobacteriati</taxon>
        <taxon>Methanobacteriota</taxon>
        <taxon>Stenosarchaea group</taxon>
        <taxon>Halobacteria</taxon>
        <taxon>Halobacteriales</taxon>
        <taxon>Natronomonadaceae</taxon>
        <taxon>Haloglomus</taxon>
    </lineage>
</organism>
<dbReference type="InterPro" id="IPR051610">
    <property type="entry name" value="GPI/OXD"/>
</dbReference>
<dbReference type="PANTHER" id="PTHR35848:SF6">
    <property type="entry name" value="CUPIN TYPE-2 DOMAIN-CONTAINING PROTEIN"/>
    <property type="match status" value="1"/>
</dbReference>
<proteinExistence type="predicted"/>
<evidence type="ECO:0000259" key="2">
    <source>
        <dbReference type="Pfam" id="PF07883"/>
    </source>
</evidence>
<evidence type="ECO:0000313" key="4">
    <source>
        <dbReference type="Proteomes" id="UP000319894"/>
    </source>
</evidence>
<protein>
    <submittedName>
        <fullName evidence="3">Cupin</fullName>
    </submittedName>
</protein>
<dbReference type="SUPFAM" id="SSF51182">
    <property type="entry name" value="RmlC-like cupins"/>
    <property type="match status" value="1"/>
</dbReference>
<feature type="domain" description="Cupin type-2" evidence="2">
    <location>
        <begin position="39"/>
        <end position="113"/>
    </location>
</feature>
<reference evidence="3 4" key="1">
    <citation type="submission" date="2018-06" db="EMBL/GenBank/DDBJ databases">
        <title>Natronomonas sp. F16-60 a new haloarchaeon isolated from a solar saltern of Isla Cristina, Huelva, Spain.</title>
        <authorList>
            <person name="Duran-Viseras A."/>
            <person name="Sanchez-Porro C."/>
            <person name="Ventosa A."/>
        </authorList>
    </citation>
    <scope>NUCLEOTIDE SEQUENCE [LARGE SCALE GENOMIC DNA]</scope>
    <source>
        <strain evidence="3 4">F16-60</strain>
    </source>
</reference>
<dbReference type="InterPro" id="IPR011051">
    <property type="entry name" value="RmlC_Cupin_sf"/>
</dbReference>
<evidence type="ECO:0000256" key="1">
    <source>
        <dbReference type="ARBA" id="ARBA00022723"/>
    </source>
</evidence>
<dbReference type="AlphaFoldDB" id="A0A554N8H2"/>
<sequence>MEPVNVDDLVWSETEAGDAQFRRKQLAPAAGGERLGTSLYELPPGAEGWPLHYHTANEEAFYVLHGEGRLRTGDAGDGPYTLDPGDYVACPADERGAHQLVNTGEDPLRVLAVSTMTHPDVAVYPDSDTVGTFVGRPPGGDGVSSPTFFREADAVDYWTVNSDGAGDPPDEGDG</sequence>
<evidence type="ECO:0000313" key="3">
    <source>
        <dbReference type="EMBL" id="TSD13692.1"/>
    </source>
</evidence>
<dbReference type="OrthoDB" id="49661at2157"/>
<dbReference type="RefSeq" id="WP_144262215.1">
    <property type="nucleotide sequence ID" value="NZ_QMDX01000006.1"/>
</dbReference>
<dbReference type="Gene3D" id="2.60.120.10">
    <property type="entry name" value="Jelly Rolls"/>
    <property type="match status" value="1"/>
</dbReference>
<dbReference type="PANTHER" id="PTHR35848">
    <property type="entry name" value="OXALATE-BINDING PROTEIN"/>
    <property type="match status" value="1"/>
</dbReference>
<dbReference type="InterPro" id="IPR014710">
    <property type="entry name" value="RmlC-like_jellyroll"/>
</dbReference>
<keyword evidence="1" id="KW-0479">Metal-binding</keyword>